<evidence type="ECO:0000313" key="7">
    <source>
        <dbReference type="Proteomes" id="UP000663802"/>
    </source>
</evidence>
<dbReference type="EMBL" id="BMBA01000005">
    <property type="protein sequence ID" value="GFZ33404.1"/>
    <property type="molecule type" value="Genomic_DNA"/>
</dbReference>
<dbReference type="Pfam" id="PF00126">
    <property type="entry name" value="HTH_1"/>
    <property type="match status" value="1"/>
</dbReference>
<gene>
    <name evidence="6" type="primary">yusT_3</name>
    <name evidence="6" type="ORF">CSC2_39300</name>
</gene>
<name>A0ABQ1EFI3_9CLOT</name>
<protein>
    <submittedName>
        <fullName evidence="6">HTH-type transcriptional regulator YusT</fullName>
    </submittedName>
</protein>
<proteinExistence type="inferred from homology"/>
<dbReference type="InterPro" id="IPR000847">
    <property type="entry name" value="LysR_HTH_N"/>
</dbReference>
<dbReference type="InterPro" id="IPR036390">
    <property type="entry name" value="WH_DNA-bd_sf"/>
</dbReference>
<dbReference type="Gene3D" id="3.40.190.290">
    <property type="match status" value="1"/>
</dbReference>
<dbReference type="InterPro" id="IPR036388">
    <property type="entry name" value="WH-like_DNA-bd_sf"/>
</dbReference>
<dbReference type="PANTHER" id="PTHR30126">
    <property type="entry name" value="HTH-TYPE TRANSCRIPTIONAL REGULATOR"/>
    <property type="match status" value="1"/>
</dbReference>
<sequence length="295" mass="33369">MDSNDLKIFRAVAAEGNITKAAQTLGYVQSNVTARVQHLETEFGVPLFYRQRGMVLTAEGEKLLPYAEQILHLFEEAAKVMNKSSEPSGRLAIGSTHLTYSINIPEIFSEYHKKYPEVNLSLITAKTEDLITRILNFQLDGAFVKASVLEEKNFISELVYKEKLVLIASPEINDLQQLYKLPFLLNSVGCVNREMLMRYFNSQGIRDLTYIEFNSLDASINGVISGLGAAFVPEASIIRYEKAGLLRSFSVPEEYSLVYTYFIRNKNGVVTSAFSEFVRMIKESNDVNFIREDKI</sequence>
<dbReference type="PRINTS" id="PR00039">
    <property type="entry name" value="HTHLYSR"/>
</dbReference>
<keyword evidence="2" id="KW-0805">Transcription regulation</keyword>
<dbReference type="PANTHER" id="PTHR30126:SF40">
    <property type="entry name" value="HTH-TYPE TRANSCRIPTIONAL REGULATOR GLTR"/>
    <property type="match status" value="1"/>
</dbReference>
<dbReference type="Gene3D" id="1.10.10.10">
    <property type="entry name" value="Winged helix-like DNA-binding domain superfamily/Winged helix DNA-binding domain"/>
    <property type="match status" value="1"/>
</dbReference>
<dbReference type="SUPFAM" id="SSF46785">
    <property type="entry name" value="Winged helix' DNA-binding domain"/>
    <property type="match status" value="1"/>
</dbReference>
<evidence type="ECO:0000256" key="3">
    <source>
        <dbReference type="ARBA" id="ARBA00023125"/>
    </source>
</evidence>
<dbReference type="SUPFAM" id="SSF53850">
    <property type="entry name" value="Periplasmic binding protein-like II"/>
    <property type="match status" value="1"/>
</dbReference>
<keyword evidence="3" id="KW-0238">DNA-binding</keyword>
<keyword evidence="7" id="KW-1185">Reference proteome</keyword>
<dbReference type="PROSITE" id="PS50931">
    <property type="entry name" value="HTH_LYSR"/>
    <property type="match status" value="1"/>
</dbReference>
<keyword evidence="4" id="KW-0804">Transcription</keyword>
<evidence type="ECO:0000259" key="5">
    <source>
        <dbReference type="PROSITE" id="PS50931"/>
    </source>
</evidence>
<comment type="caution">
    <text evidence="6">The sequence shown here is derived from an EMBL/GenBank/DDBJ whole genome shotgun (WGS) entry which is preliminary data.</text>
</comment>
<evidence type="ECO:0000256" key="4">
    <source>
        <dbReference type="ARBA" id="ARBA00023163"/>
    </source>
</evidence>
<dbReference type="Pfam" id="PF03466">
    <property type="entry name" value="LysR_substrate"/>
    <property type="match status" value="1"/>
</dbReference>
<dbReference type="Proteomes" id="UP000663802">
    <property type="component" value="Unassembled WGS sequence"/>
</dbReference>
<organism evidence="6 7">
    <name type="scientific">Clostridium zeae</name>
    <dbReference type="NCBI Taxonomy" id="2759022"/>
    <lineage>
        <taxon>Bacteria</taxon>
        <taxon>Bacillati</taxon>
        <taxon>Bacillota</taxon>
        <taxon>Clostridia</taxon>
        <taxon>Eubacteriales</taxon>
        <taxon>Clostridiaceae</taxon>
        <taxon>Clostridium</taxon>
    </lineage>
</organism>
<accession>A0ABQ1EFI3</accession>
<dbReference type="RefSeq" id="WP_206871625.1">
    <property type="nucleotide sequence ID" value="NZ_BMBA01000005.1"/>
</dbReference>
<dbReference type="InterPro" id="IPR005119">
    <property type="entry name" value="LysR_subst-bd"/>
</dbReference>
<feature type="domain" description="HTH lysR-type" evidence="5">
    <location>
        <begin position="1"/>
        <end position="57"/>
    </location>
</feature>
<evidence type="ECO:0000256" key="2">
    <source>
        <dbReference type="ARBA" id="ARBA00023015"/>
    </source>
</evidence>
<reference evidence="6 7" key="1">
    <citation type="journal article" date="2021" name="Int. J. Syst. Evol. Microbiol.">
        <title>Clostridium zeae sp. nov., isolated from corn silage.</title>
        <authorList>
            <person name="Kobayashi H."/>
            <person name="Tanizawa Y."/>
            <person name="Yagura M."/>
            <person name="Sakamoto M."/>
            <person name="Ohkuma M."/>
            <person name="Tohno M."/>
        </authorList>
    </citation>
    <scope>NUCLEOTIDE SEQUENCE [LARGE SCALE GENOMIC DNA]</scope>
    <source>
        <strain evidence="6 7">CSC2</strain>
    </source>
</reference>
<evidence type="ECO:0000313" key="6">
    <source>
        <dbReference type="EMBL" id="GFZ33404.1"/>
    </source>
</evidence>
<evidence type="ECO:0000256" key="1">
    <source>
        <dbReference type="ARBA" id="ARBA00009437"/>
    </source>
</evidence>
<comment type="similarity">
    <text evidence="1">Belongs to the LysR transcriptional regulatory family.</text>
</comment>